<dbReference type="Proteomes" id="UP000177622">
    <property type="component" value="Unassembled WGS sequence"/>
</dbReference>
<evidence type="ECO:0000259" key="1">
    <source>
        <dbReference type="PROSITE" id="PS50181"/>
    </source>
</evidence>
<dbReference type="InterPro" id="IPR001810">
    <property type="entry name" value="F-box_dom"/>
</dbReference>
<sequence length="337" mass="37853">MAPPISPGASVTHHIQSSPRRSIASIKVIKRGFPPIIPIIIPPNKYSPTSPITEWFKLDRLPDEMLEEVSKTLSVTELNALRLTSRHMYRISLRTYARTAFHTISTDFSERSLARIHAIIEDDIFRPQIRQIAVRWTEIDRQTDKALVEAFWMAFNRFENCQMSILITVIQIPTILSISQVPSLTVLYHLSQRKHRQNNTLTVSVFAKSPMEEPPSQTRANKESNLHMAGIEAINIACTFQTWPIEVSTLTRQSFRQHIEGESPILHIGTHGSLNHRNPLLSSISRGRGQDFRVLDMSAVRSNVSLLVFAACLSGLGKATISSEVLGFSHVVLSTGC</sequence>
<dbReference type="EMBL" id="LXJU01000009">
    <property type="protein sequence ID" value="OGE52883.1"/>
    <property type="molecule type" value="Genomic_DNA"/>
</dbReference>
<dbReference type="CDD" id="cd09917">
    <property type="entry name" value="F-box_SF"/>
    <property type="match status" value="1"/>
</dbReference>
<evidence type="ECO:0000313" key="2">
    <source>
        <dbReference type="EMBL" id="OGE52883.1"/>
    </source>
</evidence>
<comment type="caution">
    <text evidence="2">The sequence shown here is derived from an EMBL/GenBank/DDBJ whole genome shotgun (WGS) entry which is preliminary data.</text>
</comment>
<evidence type="ECO:0000313" key="3">
    <source>
        <dbReference type="Proteomes" id="UP000177622"/>
    </source>
</evidence>
<dbReference type="InterPro" id="IPR024983">
    <property type="entry name" value="CHAT_dom"/>
</dbReference>
<gene>
    <name evidence="2" type="ORF">PENARI_c009G09355</name>
</gene>
<keyword evidence="3" id="KW-1185">Reference proteome</keyword>
<dbReference type="OrthoDB" id="5279008at2759"/>
<accession>A0A1F5LI21</accession>
<dbReference type="PROSITE" id="PS50181">
    <property type="entry name" value="FBOX"/>
    <property type="match status" value="1"/>
</dbReference>
<dbReference type="SUPFAM" id="SSF81383">
    <property type="entry name" value="F-box domain"/>
    <property type="match status" value="1"/>
</dbReference>
<dbReference type="InterPro" id="IPR036047">
    <property type="entry name" value="F-box-like_dom_sf"/>
</dbReference>
<dbReference type="SMART" id="SM00256">
    <property type="entry name" value="FBOX"/>
    <property type="match status" value="1"/>
</dbReference>
<dbReference type="GeneID" id="34576719"/>
<reference evidence="2 3" key="1">
    <citation type="journal article" date="2016" name="Sci. Rep.">
        <title>Penicillium arizonense, a new, genome sequenced fungal species, reveals a high chemical diversity in secreted metabolites.</title>
        <authorList>
            <person name="Grijseels S."/>
            <person name="Nielsen J.C."/>
            <person name="Randelovic M."/>
            <person name="Nielsen J."/>
            <person name="Nielsen K.F."/>
            <person name="Workman M."/>
            <person name="Frisvad J.C."/>
        </authorList>
    </citation>
    <scope>NUCLEOTIDE SEQUENCE [LARGE SCALE GENOMIC DNA]</scope>
    <source>
        <strain evidence="2 3">CBS 141311</strain>
    </source>
</reference>
<dbReference type="Pfam" id="PF12770">
    <property type="entry name" value="CHAT"/>
    <property type="match status" value="1"/>
</dbReference>
<name>A0A1F5LI21_PENAI</name>
<organism evidence="2 3">
    <name type="scientific">Penicillium arizonense</name>
    <dbReference type="NCBI Taxonomy" id="1835702"/>
    <lineage>
        <taxon>Eukaryota</taxon>
        <taxon>Fungi</taxon>
        <taxon>Dikarya</taxon>
        <taxon>Ascomycota</taxon>
        <taxon>Pezizomycotina</taxon>
        <taxon>Eurotiomycetes</taxon>
        <taxon>Eurotiomycetidae</taxon>
        <taxon>Eurotiales</taxon>
        <taxon>Aspergillaceae</taxon>
        <taxon>Penicillium</taxon>
    </lineage>
</organism>
<dbReference type="AlphaFoldDB" id="A0A1F5LI21"/>
<feature type="domain" description="F-box" evidence="1">
    <location>
        <begin position="55"/>
        <end position="104"/>
    </location>
</feature>
<dbReference type="STRING" id="1835702.A0A1F5LI21"/>
<proteinExistence type="predicted"/>
<dbReference type="Pfam" id="PF00646">
    <property type="entry name" value="F-box"/>
    <property type="match status" value="1"/>
</dbReference>
<protein>
    <recommendedName>
        <fullName evidence="1">F-box domain-containing protein</fullName>
    </recommendedName>
</protein>
<dbReference type="RefSeq" id="XP_022488322.1">
    <property type="nucleotide sequence ID" value="XM_022631985.1"/>
</dbReference>